<protein>
    <recommendedName>
        <fullName evidence="3">Capsule polysaccharide biosynthesis protein</fullName>
    </recommendedName>
</protein>
<evidence type="ECO:0008006" key="3">
    <source>
        <dbReference type="Google" id="ProtNLM"/>
    </source>
</evidence>
<proteinExistence type="predicted"/>
<keyword evidence="2" id="KW-1185">Reference proteome</keyword>
<evidence type="ECO:0000313" key="1">
    <source>
        <dbReference type="EMBL" id="BDA79195.1"/>
    </source>
</evidence>
<dbReference type="Proteomes" id="UP000245263">
    <property type="component" value="Chromosome 1"/>
</dbReference>
<gene>
    <name evidence="1" type="ORF">LPTSP3_g21250</name>
</gene>
<reference evidence="1 2" key="1">
    <citation type="submission" date="2021-08" db="EMBL/GenBank/DDBJ databases">
        <title>Complete genome sequence of Leptospira kobayashii strain E30.</title>
        <authorList>
            <person name="Nakao R."/>
            <person name="Nakamura S."/>
            <person name="Masuzawa T."/>
            <person name="Koizumi N."/>
        </authorList>
    </citation>
    <scope>NUCLEOTIDE SEQUENCE [LARGE SCALE GENOMIC DNA]</scope>
    <source>
        <strain evidence="1 2">E30</strain>
    </source>
</reference>
<name>A0ABN6KER4_9LEPT</name>
<dbReference type="RefSeq" id="WP_109019387.1">
    <property type="nucleotide sequence ID" value="NZ_AP025028.1"/>
</dbReference>
<accession>A0ABN6KER4</accession>
<dbReference type="EMBL" id="AP025028">
    <property type="protein sequence ID" value="BDA79195.1"/>
    <property type="molecule type" value="Genomic_DNA"/>
</dbReference>
<dbReference type="Gene3D" id="3.40.50.12580">
    <property type="match status" value="1"/>
</dbReference>
<sequence length="594" mass="70184">MKILFYSPFSAIWVHSFPEAIIADSLRKQGHEVVFINCDTQFKEYCVSMSAYGLNQKSNESDKTSVCRDCLKHNFLLREFFGFKYDFLERYISDSEKKEALLHFDRLKADFDIQGKIDYLPIIQYAVYDILLQFKKNNLEFTEEEKNAFNINLKNSILTYFGATNVMKKFDPDVVLIYNNAYGVNRVFTGVAEHFGKPVYLLHAGENLSERLATMIFTKHHIRFYRSEQRRHWAEHSKLPVSSEEAKQVSNHFLEVIEGKHFIAYSASKSTCDSVKDFFGVSTNQKLVVATLSSYDERFAAEVVGMLKEEEELVFSSLIEWVQNLIRFFGEEKDMFLVVRVHPREFPNKRETVRSKHSLEFERLFQNLPSNVKINYPSDNISIYDIAKEADLFLNAWSSVGEEMSMLGIPVLLYSPNLAIYPASINVVASDKEDYFAKIKSLIRSGWDINYSLFSFRWHAVKFNRSVYRISDNFQYRERNEYIPASIGYFRKLKNRIIWKWKRKKFESQGIVYNDFVRDCLDYKPFDAKQFSLQLNRDFNTRLDCYDEKPVRSEDELIYIKREIRRIRESLFSQEEISKNEKPLLLHFNRFLKD</sequence>
<organism evidence="1 2">
    <name type="scientific">Leptospira kobayashii</name>
    <dbReference type="NCBI Taxonomy" id="1917830"/>
    <lineage>
        <taxon>Bacteria</taxon>
        <taxon>Pseudomonadati</taxon>
        <taxon>Spirochaetota</taxon>
        <taxon>Spirochaetia</taxon>
        <taxon>Leptospirales</taxon>
        <taxon>Leptospiraceae</taxon>
        <taxon>Leptospira</taxon>
    </lineage>
</organism>
<evidence type="ECO:0000313" key="2">
    <source>
        <dbReference type="Proteomes" id="UP000245263"/>
    </source>
</evidence>
<dbReference type="SUPFAM" id="SSF53756">
    <property type="entry name" value="UDP-Glycosyltransferase/glycogen phosphorylase"/>
    <property type="match status" value="1"/>
</dbReference>
<dbReference type="InterPro" id="IPR043148">
    <property type="entry name" value="TagF_C"/>
</dbReference>